<keyword evidence="2" id="KW-1185">Reference proteome</keyword>
<dbReference type="OrthoDB" id="10072647at2759"/>
<evidence type="ECO:0000313" key="2">
    <source>
        <dbReference type="Proteomes" id="UP000518266"/>
    </source>
</evidence>
<dbReference type="AlphaFoldDB" id="A0A7J5XWA1"/>
<accession>A0A7J5XWA1</accession>
<organism evidence="1 2">
    <name type="scientific">Dissostichus mawsoni</name>
    <name type="common">Antarctic cod</name>
    <dbReference type="NCBI Taxonomy" id="36200"/>
    <lineage>
        <taxon>Eukaryota</taxon>
        <taxon>Metazoa</taxon>
        <taxon>Chordata</taxon>
        <taxon>Craniata</taxon>
        <taxon>Vertebrata</taxon>
        <taxon>Euteleostomi</taxon>
        <taxon>Actinopterygii</taxon>
        <taxon>Neopterygii</taxon>
        <taxon>Teleostei</taxon>
        <taxon>Neoteleostei</taxon>
        <taxon>Acanthomorphata</taxon>
        <taxon>Eupercaria</taxon>
        <taxon>Perciformes</taxon>
        <taxon>Notothenioidei</taxon>
        <taxon>Nototheniidae</taxon>
        <taxon>Dissostichus</taxon>
    </lineage>
</organism>
<name>A0A7J5XWA1_DISMA</name>
<proteinExistence type="predicted"/>
<dbReference type="InterPro" id="IPR036236">
    <property type="entry name" value="Znf_C2H2_sf"/>
</dbReference>
<sequence>MFKKKQPRLTLNMKLRKMVFSVARDTKQSVLLGQGVIADVVAPGLQGVAGELGLLVAVDCVPHQSHQKDAEDEQHRFYKVSYRISKCGNGAELEYQANEALHHQHHVAQNSLLPLLNAGVEQIDQKPILPIHIEQKPPTSAAELLKDNVASGGGGRPQVPVIKKEHKGKTPFVCGYCNKAFRDSYHLRAMSPATLASRWCRGQRRPPSQPQPWYP</sequence>
<comment type="caution">
    <text evidence="1">The sequence shown here is derived from an EMBL/GenBank/DDBJ whole genome shotgun (WGS) entry which is preliminary data.</text>
</comment>
<dbReference type="SUPFAM" id="SSF57667">
    <property type="entry name" value="beta-beta-alpha zinc fingers"/>
    <property type="match status" value="1"/>
</dbReference>
<evidence type="ECO:0000313" key="1">
    <source>
        <dbReference type="EMBL" id="KAF3841385.1"/>
    </source>
</evidence>
<dbReference type="EMBL" id="JAAKFY010000020">
    <property type="protein sequence ID" value="KAF3841385.1"/>
    <property type="molecule type" value="Genomic_DNA"/>
</dbReference>
<protein>
    <submittedName>
        <fullName evidence="1">Uncharacterized protein</fullName>
    </submittedName>
</protein>
<dbReference type="Gene3D" id="3.30.160.60">
    <property type="entry name" value="Classic Zinc Finger"/>
    <property type="match status" value="1"/>
</dbReference>
<dbReference type="Proteomes" id="UP000518266">
    <property type="component" value="Unassembled WGS sequence"/>
</dbReference>
<dbReference type="FunFam" id="3.30.160.60:FF:000859">
    <property type="entry name" value="myc-associated zinc finger protein isoform X2"/>
    <property type="match status" value="1"/>
</dbReference>
<gene>
    <name evidence="1" type="ORF">F7725_007247</name>
</gene>
<reference evidence="1 2" key="1">
    <citation type="submission" date="2020-03" db="EMBL/GenBank/DDBJ databases">
        <title>Dissostichus mawsoni Genome sequencing and assembly.</title>
        <authorList>
            <person name="Park H."/>
        </authorList>
    </citation>
    <scope>NUCLEOTIDE SEQUENCE [LARGE SCALE GENOMIC DNA]</scope>
    <source>
        <strain evidence="1">DM0001</strain>
        <tissue evidence="1">Muscle</tissue>
    </source>
</reference>